<keyword evidence="6 9" id="KW-0028">Amino-acid biosynthesis</keyword>
<dbReference type="SUPFAM" id="SSF52402">
    <property type="entry name" value="Adenine nucleotide alpha hydrolases-like"/>
    <property type="match status" value="1"/>
</dbReference>
<dbReference type="NCBIfam" id="TIGR00032">
    <property type="entry name" value="argG"/>
    <property type="match status" value="1"/>
</dbReference>
<dbReference type="InterPro" id="IPR001518">
    <property type="entry name" value="Arginosuc_synth"/>
</dbReference>
<dbReference type="PANTHER" id="PTHR11587">
    <property type="entry name" value="ARGININOSUCCINATE SYNTHASE"/>
    <property type="match status" value="1"/>
</dbReference>
<feature type="domain" description="Arginosuccinate synthase-like N-terminal" evidence="10">
    <location>
        <begin position="9"/>
        <end position="170"/>
    </location>
</feature>
<comment type="caution">
    <text evidence="12">The sequence shown here is derived from an EMBL/GenBank/DDBJ whole genome shotgun (WGS) entry which is preliminary data.</text>
</comment>
<dbReference type="RefSeq" id="WP_020774754.1">
    <property type="nucleotide sequence ID" value="NZ_ANIK01000094.1"/>
</dbReference>
<dbReference type="InterPro" id="IPR014729">
    <property type="entry name" value="Rossmann-like_a/b/a_fold"/>
</dbReference>
<feature type="binding site" evidence="9">
    <location>
        <position position="127"/>
    </location>
    <ligand>
        <name>L-aspartate</name>
        <dbReference type="ChEBI" id="CHEBI:29991"/>
    </ligand>
</feature>
<dbReference type="InterPro" id="IPR024074">
    <property type="entry name" value="AS_cat/multimer_dom_body"/>
</dbReference>
<dbReference type="AlphaFoldDB" id="M6CN44"/>
<protein>
    <recommendedName>
        <fullName evidence="3 9">Argininosuccinate synthase</fullName>
        <ecNumber evidence="3 9">6.3.4.5</ecNumber>
    </recommendedName>
    <alternativeName>
        <fullName evidence="9">Citrulline--aspartate ligase</fullName>
    </alternativeName>
</protein>
<feature type="binding site" evidence="9">
    <location>
        <position position="131"/>
    </location>
    <ligand>
        <name>L-citrulline</name>
        <dbReference type="ChEBI" id="CHEBI:57743"/>
    </ligand>
</feature>
<feature type="binding site" evidence="9">
    <location>
        <position position="121"/>
    </location>
    <ligand>
        <name>ATP</name>
        <dbReference type="ChEBI" id="CHEBI:30616"/>
    </ligand>
</feature>
<dbReference type="SUPFAM" id="SSF69864">
    <property type="entry name" value="Argininosuccinate synthetase, C-terminal domain"/>
    <property type="match status" value="1"/>
</dbReference>
<dbReference type="PROSITE" id="PS00564">
    <property type="entry name" value="ARGININOSUCCIN_SYN_1"/>
    <property type="match status" value="1"/>
</dbReference>
<feature type="binding site" evidence="9">
    <location>
        <position position="189"/>
    </location>
    <ligand>
        <name>L-citrulline</name>
        <dbReference type="ChEBI" id="CHEBI:57743"/>
    </ligand>
</feature>
<feature type="binding site" evidence="9">
    <location>
        <position position="128"/>
    </location>
    <ligand>
        <name>L-aspartate</name>
        <dbReference type="ChEBI" id="CHEBI:29991"/>
    </ligand>
</feature>
<dbReference type="OrthoDB" id="9801641at2"/>
<dbReference type="PROSITE" id="PS00565">
    <property type="entry name" value="ARGININOSUCCIN_SYN_2"/>
    <property type="match status" value="1"/>
</dbReference>
<evidence type="ECO:0000256" key="6">
    <source>
        <dbReference type="ARBA" id="ARBA00022605"/>
    </source>
</evidence>
<evidence type="ECO:0000256" key="2">
    <source>
        <dbReference type="ARBA" id="ARBA00011881"/>
    </source>
</evidence>
<comment type="catalytic activity">
    <reaction evidence="9">
        <text>L-citrulline + L-aspartate + ATP = 2-(N(omega)-L-arginino)succinate + AMP + diphosphate + H(+)</text>
        <dbReference type="Rhea" id="RHEA:10932"/>
        <dbReference type="ChEBI" id="CHEBI:15378"/>
        <dbReference type="ChEBI" id="CHEBI:29991"/>
        <dbReference type="ChEBI" id="CHEBI:30616"/>
        <dbReference type="ChEBI" id="CHEBI:33019"/>
        <dbReference type="ChEBI" id="CHEBI:57472"/>
        <dbReference type="ChEBI" id="CHEBI:57743"/>
        <dbReference type="ChEBI" id="CHEBI:456215"/>
        <dbReference type="EC" id="6.3.4.5"/>
    </reaction>
</comment>
<comment type="subunit">
    <text evidence="2 9">Homotetramer.</text>
</comment>
<evidence type="ECO:0000313" key="12">
    <source>
        <dbReference type="EMBL" id="EMJ91946.1"/>
    </source>
</evidence>
<dbReference type="NCBIfam" id="NF001770">
    <property type="entry name" value="PRK00509.1"/>
    <property type="match status" value="1"/>
</dbReference>
<dbReference type="HAMAP" id="MF_00005">
    <property type="entry name" value="Arg_succ_synth_type1"/>
    <property type="match status" value="1"/>
</dbReference>
<sequence>MAQNKPVKKIVLAYSGGLDTSVILTWLKETYGCEVIAFTADVGQKEELSGLEEKGIKTGASKVYIQDLRLEFARDFIFPAIQGNALYEMRYLLGTSLARPLIAKAMVEVAEKEGADAFAHGATGKGNDQVRFELGVKSLAPEKTIIAPWRIWDFGGRSDLIEYAKSKGIPVPVTAEKPYSMDRNLMHISYEGGILEDPYREPNENMFLLTTSPEKAPDAPEYLELDFQEGNCVAINGKKLNPLEVMEALNTIAGKHGVGRVDIVENRLVGIKSRGVYETPGGTVLFVAHRDLESITVDRDTQHHKDKLSIEFAELIYNGHWFSSRMKAVRAFISETQRYATGTVKVKLYKGTCSVVGRKSSVSLYNPEMATFEKEELYNQKDAEGFINIYGLPAQETARLRNK</sequence>
<keyword evidence="4 9" id="KW-0055">Arginine biosynthesis</keyword>
<dbReference type="Gene3D" id="1.20.5.470">
    <property type="entry name" value="Single helix bin"/>
    <property type="match status" value="1"/>
</dbReference>
<gene>
    <name evidence="9 12" type="primary">argG</name>
    <name evidence="12" type="ORF">LEP1GSC194_0674</name>
</gene>
<feature type="binding site" evidence="9">
    <location>
        <position position="277"/>
    </location>
    <ligand>
        <name>L-citrulline</name>
        <dbReference type="ChEBI" id="CHEBI:57743"/>
    </ligand>
</feature>
<accession>M6CN44</accession>
<dbReference type="InterPro" id="IPR048268">
    <property type="entry name" value="Arginosuc_syn_C"/>
</dbReference>
<evidence type="ECO:0000256" key="3">
    <source>
        <dbReference type="ARBA" id="ARBA00012286"/>
    </source>
</evidence>
<dbReference type="GO" id="GO:0000053">
    <property type="term" value="P:argininosuccinate metabolic process"/>
    <property type="evidence" value="ECO:0007669"/>
    <property type="project" value="TreeGrafter"/>
</dbReference>
<comment type="similarity">
    <text evidence="9">Belongs to the argininosuccinate synthase family. Type 1 subfamily.</text>
</comment>
<dbReference type="GO" id="GO:0000050">
    <property type="term" value="P:urea cycle"/>
    <property type="evidence" value="ECO:0007669"/>
    <property type="project" value="TreeGrafter"/>
</dbReference>
<dbReference type="Pfam" id="PF20979">
    <property type="entry name" value="Arginosuc_syn_C"/>
    <property type="match status" value="1"/>
</dbReference>
<dbReference type="Gene3D" id="3.90.1260.10">
    <property type="entry name" value="Argininosuccinate synthetase, chain A, domain 2"/>
    <property type="match status" value="1"/>
</dbReference>
<dbReference type="FunFam" id="3.90.1260.10:FF:000007">
    <property type="entry name" value="Argininosuccinate synthase"/>
    <property type="match status" value="1"/>
</dbReference>
<evidence type="ECO:0000256" key="7">
    <source>
        <dbReference type="ARBA" id="ARBA00022741"/>
    </source>
</evidence>
<keyword evidence="8 9" id="KW-0067">ATP-binding</keyword>
<dbReference type="InterPro" id="IPR048267">
    <property type="entry name" value="Arginosuc_syn_N"/>
</dbReference>
<evidence type="ECO:0000256" key="5">
    <source>
        <dbReference type="ARBA" id="ARBA00022598"/>
    </source>
</evidence>
<keyword evidence="9" id="KW-0963">Cytoplasm</keyword>
<evidence type="ECO:0000256" key="4">
    <source>
        <dbReference type="ARBA" id="ARBA00022571"/>
    </source>
</evidence>
<feature type="binding site" evidence="9">
    <location>
        <position position="265"/>
    </location>
    <ligand>
        <name>L-citrulline</name>
        <dbReference type="ChEBI" id="CHEBI:57743"/>
    </ligand>
</feature>
<feature type="binding site" evidence="9">
    <location>
        <position position="180"/>
    </location>
    <ligand>
        <name>L-citrulline</name>
        <dbReference type="ChEBI" id="CHEBI:57743"/>
    </ligand>
</feature>
<evidence type="ECO:0000256" key="9">
    <source>
        <dbReference type="HAMAP-Rule" id="MF_00005"/>
    </source>
</evidence>
<feature type="binding site" evidence="9">
    <location>
        <position position="96"/>
    </location>
    <ligand>
        <name>L-citrulline</name>
        <dbReference type="ChEBI" id="CHEBI:57743"/>
    </ligand>
</feature>
<dbReference type="CDD" id="cd01999">
    <property type="entry name" value="ASS"/>
    <property type="match status" value="1"/>
</dbReference>
<dbReference type="Proteomes" id="UP000011988">
    <property type="component" value="Unassembled WGS sequence"/>
</dbReference>
<dbReference type="InterPro" id="IPR023434">
    <property type="entry name" value="Arginosuc_synth_type_1_subfam"/>
</dbReference>
<comment type="pathway">
    <text evidence="1 9">Amino-acid biosynthesis; L-arginine biosynthesis; L-arginine from L-ornithine and carbamoyl phosphate: step 2/3.</text>
</comment>
<dbReference type="FunFam" id="3.40.50.620:FF:000019">
    <property type="entry name" value="Argininosuccinate synthase"/>
    <property type="match status" value="1"/>
</dbReference>
<reference evidence="12 13" key="1">
    <citation type="submission" date="2013-01" db="EMBL/GenBank/DDBJ databases">
        <authorList>
            <person name="Harkins D.M."/>
            <person name="Durkin A.S."/>
            <person name="Brinkac L.M."/>
            <person name="Haft D.H."/>
            <person name="Selengut J.D."/>
            <person name="Sanka R."/>
            <person name="DePew J."/>
            <person name="Purushe J."/>
            <person name="Galloway R.L."/>
            <person name="Vinetz J.M."/>
            <person name="Sutton G.G."/>
            <person name="Nierman W.C."/>
            <person name="Fouts D.E."/>
        </authorList>
    </citation>
    <scope>NUCLEOTIDE SEQUENCE [LARGE SCALE GENOMIC DNA]</scope>
    <source>
        <strain evidence="12 13">79601</strain>
    </source>
</reference>
<dbReference type="GO" id="GO:0004055">
    <property type="term" value="F:argininosuccinate synthase activity"/>
    <property type="evidence" value="ECO:0007669"/>
    <property type="project" value="UniProtKB-UniRule"/>
</dbReference>
<dbReference type="GO" id="GO:0006526">
    <property type="term" value="P:L-arginine biosynthetic process"/>
    <property type="evidence" value="ECO:0007669"/>
    <property type="project" value="UniProtKB-UniRule"/>
</dbReference>
<feature type="binding site" evidence="9">
    <location>
        <position position="127"/>
    </location>
    <ligand>
        <name>L-citrulline</name>
        <dbReference type="ChEBI" id="CHEBI:57743"/>
    </ligand>
</feature>
<evidence type="ECO:0000256" key="1">
    <source>
        <dbReference type="ARBA" id="ARBA00004967"/>
    </source>
</evidence>
<dbReference type="PATRIC" id="fig|1218565.3.peg.3789"/>
<feature type="binding site" evidence="9">
    <location>
        <position position="123"/>
    </location>
    <ligand>
        <name>L-aspartate</name>
        <dbReference type="ChEBI" id="CHEBI:29991"/>
    </ligand>
</feature>
<organism evidence="12 13">
    <name type="scientific">Leptospira alstonii serovar Sichuan str. 79601</name>
    <dbReference type="NCBI Taxonomy" id="1218565"/>
    <lineage>
        <taxon>Bacteria</taxon>
        <taxon>Pseudomonadati</taxon>
        <taxon>Spirochaetota</taxon>
        <taxon>Spirochaetia</taxon>
        <taxon>Leptospirales</taxon>
        <taxon>Leptospiraceae</taxon>
        <taxon>Leptospira</taxon>
    </lineage>
</organism>
<dbReference type="InterPro" id="IPR018223">
    <property type="entry name" value="Arginosuc_synth_CS"/>
</dbReference>
<evidence type="ECO:0000259" key="10">
    <source>
        <dbReference type="Pfam" id="PF00764"/>
    </source>
</evidence>
<proteinExistence type="inferred from homology"/>
<name>M6CN44_9LEPT</name>
<keyword evidence="7 9" id="KW-0547">Nucleotide-binding</keyword>
<feature type="binding site" evidence="9">
    <location>
        <begin position="13"/>
        <end position="21"/>
    </location>
    <ligand>
        <name>ATP</name>
        <dbReference type="ChEBI" id="CHEBI:30616"/>
    </ligand>
</feature>
<comment type="subcellular location">
    <subcellularLocation>
        <location evidence="9">Cytoplasm</location>
    </subcellularLocation>
</comment>
<evidence type="ECO:0000259" key="11">
    <source>
        <dbReference type="Pfam" id="PF20979"/>
    </source>
</evidence>
<dbReference type="Pfam" id="PF00764">
    <property type="entry name" value="Arginosuc_synth"/>
    <property type="match status" value="1"/>
</dbReference>
<feature type="binding site" evidence="9">
    <location>
        <position position="40"/>
    </location>
    <ligand>
        <name>ATP</name>
        <dbReference type="ChEBI" id="CHEBI:30616"/>
    </ligand>
</feature>
<dbReference type="PANTHER" id="PTHR11587:SF2">
    <property type="entry name" value="ARGININOSUCCINATE SYNTHASE"/>
    <property type="match status" value="1"/>
</dbReference>
<evidence type="ECO:0000256" key="8">
    <source>
        <dbReference type="ARBA" id="ARBA00022840"/>
    </source>
</evidence>
<keyword evidence="5 9" id="KW-0436">Ligase</keyword>
<feature type="domain" description="Arginosuccinate synthase C-terminal" evidence="11">
    <location>
        <begin position="179"/>
        <end position="395"/>
    </location>
</feature>
<feature type="binding site" evidence="9">
    <location>
        <position position="91"/>
    </location>
    <ligand>
        <name>L-citrulline</name>
        <dbReference type="ChEBI" id="CHEBI:57743"/>
    </ligand>
</feature>
<dbReference type="Gene3D" id="3.40.50.620">
    <property type="entry name" value="HUPs"/>
    <property type="match status" value="1"/>
</dbReference>
<evidence type="ECO:0000313" key="13">
    <source>
        <dbReference type="Proteomes" id="UP000011988"/>
    </source>
</evidence>
<dbReference type="EMBL" id="ANIK01000094">
    <property type="protein sequence ID" value="EMJ91946.1"/>
    <property type="molecule type" value="Genomic_DNA"/>
</dbReference>
<dbReference type="GO" id="GO:0005737">
    <property type="term" value="C:cytoplasm"/>
    <property type="evidence" value="ECO:0007669"/>
    <property type="project" value="UniProtKB-SubCell"/>
</dbReference>
<dbReference type="EC" id="6.3.4.5" evidence="3 9"/>
<dbReference type="GO" id="GO:0005524">
    <property type="term" value="F:ATP binding"/>
    <property type="evidence" value="ECO:0007669"/>
    <property type="project" value="UniProtKB-UniRule"/>
</dbReference>
<dbReference type="UniPathway" id="UPA00068">
    <property type="reaction ID" value="UER00113"/>
</dbReference>